<evidence type="ECO:0000313" key="1">
    <source>
        <dbReference type="EMBL" id="AXK82331.1"/>
    </source>
</evidence>
<proteinExistence type="predicted"/>
<dbReference type="Proteomes" id="UP000254889">
    <property type="component" value="Chromosome"/>
</dbReference>
<keyword evidence="2" id="KW-1185">Reference proteome</keyword>
<accession>A0A345ZZI4</accession>
<dbReference type="EMBL" id="CP031417">
    <property type="protein sequence ID" value="AXK82331.1"/>
    <property type="molecule type" value="Genomic_DNA"/>
</dbReference>
<evidence type="ECO:0000313" key="2">
    <source>
        <dbReference type="Proteomes" id="UP000254889"/>
    </source>
</evidence>
<name>A0A345ZZI4_9HYPH</name>
<dbReference type="OrthoDB" id="5937513at2"/>
<reference evidence="1 2" key="1">
    <citation type="submission" date="2018-07" db="EMBL/GenBank/DDBJ databases">
        <authorList>
            <person name="Quirk P.G."/>
            <person name="Krulwich T.A."/>
        </authorList>
    </citation>
    <scope>NUCLEOTIDE SEQUENCE [LARGE SCALE GENOMIC DNA]</scope>
    <source>
        <strain evidence="1 2">CC-BB4</strain>
    </source>
</reference>
<protein>
    <recommendedName>
        <fullName evidence="3">ThuA-like domain-containing protein</fullName>
    </recommendedName>
</protein>
<dbReference type="AlphaFoldDB" id="A0A345ZZI4"/>
<dbReference type="KEGG" id="ptaw:DW352_18500"/>
<evidence type="ECO:0008006" key="3">
    <source>
        <dbReference type="Google" id="ProtNLM"/>
    </source>
</evidence>
<gene>
    <name evidence="1" type="ORF">DW352_18500</name>
</gene>
<dbReference type="RefSeq" id="WP_115692710.1">
    <property type="nucleotide sequence ID" value="NZ_CP031417.1"/>
</dbReference>
<organism evidence="1 2">
    <name type="scientific">Pseudolabrys taiwanensis</name>
    <dbReference type="NCBI Taxonomy" id="331696"/>
    <lineage>
        <taxon>Bacteria</taxon>
        <taxon>Pseudomonadati</taxon>
        <taxon>Pseudomonadota</taxon>
        <taxon>Alphaproteobacteria</taxon>
        <taxon>Hyphomicrobiales</taxon>
        <taxon>Xanthobacteraceae</taxon>
        <taxon>Pseudolabrys</taxon>
    </lineage>
</organism>
<sequence length="292" mass="31470">MAARPTRILLQTTIPTTEDDWSIKRFSRLAALLSSARDEAGNTLYDVTVRDREPPGRPDPILSTIDAGNVDQLWLFAVDSGDGLTPEDCAAISRFRARGGGLLVTRDHMDLGSSVCTLGGIGKAHYFHTTHADPDPAHHKIDDPFTSHISWPNFHSGANGDYQAIELIGPPHPILANETSPTGAIRFLPAHPHEGGIGAPEGEAARVIVRGTSKVTGARFNIAVAFEAGKYGGPGLAQSTFHHFADYNWDTRSGCPSFVTEPPGDGMQRFPEALADTQRYALNVAAWLSGRR</sequence>